<evidence type="ECO:0000259" key="2">
    <source>
        <dbReference type="Pfam" id="PF04264"/>
    </source>
</evidence>
<accession>A0ABM5N863</accession>
<protein>
    <submittedName>
        <fullName evidence="3">YceI family protein</fullName>
    </submittedName>
</protein>
<dbReference type="Gene3D" id="2.40.128.110">
    <property type="entry name" value="Lipid/polyisoprenoid-binding, YceI-like"/>
    <property type="match status" value="1"/>
</dbReference>
<dbReference type="InterPro" id="IPR036761">
    <property type="entry name" value="TTHA0802/YceI-like_sf"/>
</dbReference>
<keyword evidence="3" id="KW-0614">Plasmid</keyword>
<dbReference type="Proteomes" id="UP000002875">
    <property type="component" value="Plasmid pEMTOL02"/>
</dbReference>
<keyword evidence="4" id="KW-1185">Reference proteome</keyword>
<feature type="signal peptide" evidence="1">
    <location>
        <begin position="1"/>
        <end position="19"/>
    </location>
</feature>
<feature type="chain" id="PRO_5046804515" evidence="1">
    <location>
        <begin position="20"/>
        <end position="181"/>
    </location>
</feature>
<evidence type="ECO:0000313" key="4">
    <source>
        <dbReference type="Proteomes" id="UP000002875"/>
    </source>
</evidence>
<name>A0ABM5N863_EMTOG</name>
<evidence type="ECO:0000313" key="3">
    <source>
        <dbReference type="EMBL" id="AFK05665.1"/>
    </source>
</evidence>
<geneLocation type="plasmid" evidence="3 4">
    <name>pEMTOL02</name>
</geneLocation>
<sequence length="181" mass="20378">MKNITKIIIAIILAIPAFAQQNQWICRTGETSFFSETPLENIAAVNKNVASIIDFTKGEIAVRMTMTDFKFQNHLMEEHFNENYMESEKFPTGTFKGKIQETIDVTKNGTYDISAKGQLTMHGVSKERLIKGKLTINNGQLTLISNIDVPLKDHNIEIPTLVMAKIAEVIAVKNKFVFTLK</sequence>
<keyword evidence="1" id="KW-0732">Signal</keyword>
<evidence type="ECO:0000256" key="1">
    <source>
        <dbReference type="SAM" id="SignalP"/>
    </source>
</evidence>
<organism evidence="3 4">
    <name type="scientific">Emticicia oligotrophica (strain DSM 17448 / CIP 109782 / MTCC 6937 / GPTSA100-15)</name>
    <dbReference type="NCBI Taxonomy" id="929562"/>
    <lineage>
        <taxon>Bacteria</taxon>
        <taxon>Pseudomonadati</taxon>
        <taxon>Bacteroidota</taxon>
        <taxon>Cytophagia</taxon>
        <taxon>Cytophagales</taxon>
        <taxon>Leadbetterellaceae</taxon>
        <taxon>Emticicia</taxon>
    </lineage>
</organism>
<feature type="domain" description="Lipid/polyisoprenoid-binding YceI-like" evidence="2">
    <location>
        <begin position="54"/>
        <end position="177"/>
    </location>
</feature>
<dbReference type="InterPro" id="IPR007372">
    <property type="entry name" value="Lipid/polyisoprenoid-bd_YceI"/>
</dbReference>
<proteinExistence type="predicted"/>
<gene>
    <name evidence="3" type="ORF">Emtol_0150</name>
</gene>
<dbReference type="EMBL" id="CP002963">
    <property type="protein sequence ID" value="AFK05665.1"/>
    <property type="molecule type" value="Genomic_DNA"/>
</dbReference>
<dbReference type="RefSeq" id="WP_015031190.1">
    <property type="nucleotide sequence ID" value="NC_018749.1"/>
</dbReference>
<dbReference type="Pfam" id="PF04264">
    <property type="entry name" value="YceI"/>
    <property type="match status" value="1"/>
</dbReference>
<dbReference type="SUPFAM" id="SSF101874">
    <property type="entry name" value="YceI-like"/>
    <property type="match status" value="1"/>
</dbReference>
<reference evidence="3 4" key="1">
    <citation type="submission" date="2011-07" db="EMBL/GenBank/DDBJ databases">
        <title>The complete genome of plasmid 2 of Emticicia oligotrophica DSM 17448.</title>
        <authorList>
            <consortium name="US DOE Joint Genome Institute (JGI-PGF)"/>
            <person name="Lucas S."/>
            <person name="Han J."/>
            <person name="Lapidus A."/>
            <person name="Bruce D."/>
            <person name="Goodwin L."/>
            <person name="Pitluck S."/>
            <person name="Peters L."/>
            <person name="Kyrpides N."/>
            <person name="Mavromatis K."/>
            <person name="Ivanova N."/>
            <person name="Ovchinnikova G."/>
            <person name="Teshima H."/>
            <person name="Detter J.C."/>
            <person name="Tapia R."/>
            <person name="Han C."/>
            <person name="Land M."/>
            <person name="Hauser L."/>
            <person name="Markowitz V."/>
            <person name="Cheng J.-F."/>
            <person name="Hugenholtz P."/>
            <person name="Woyke T."/>
            <person name="Wu D."/>
            <person name="Tindall B."/>
            <person name="Pomrenke H."/>
            <person name="Brambilla E."/>
            <person name="Klenk H.-P."/>
            <person name="Eisen J.A."/>
        </authorList>
    </citation>
    <scope>NUCLEOTIDE SEQUENCE [LARGE SCALE GENOMIC DNA]</scope>
    <source>
        <strain evidence="4">DSM 17448 / GPTSA100-15</strain>
        <plasmid evidence="3 4">pEMTOL02</plasmid>
    </source>
</reference>